<organism evidence="1 2">
    <name type="scientific">Hymenobacter guriensis</name>
    <dbReference type="NCBI Taxonomy" id="2793065"/>
    <lineage>
        <taxon>Bacteria</taxon>
        <taxon>Pseudomonadati</taxon>
        <taxon>Bacteroidota</taxon>
        <taxon>Cytophagia</taxon>
        <taxon>Cytophagales</taxon>
        <taxon>Hymenobacteraceae</taxon>
        <taxon>Hymenobacter</taxon>
    </lineage>
</organism>
<dbReference type="Proteomes" id="UP000601099">
    <property type="component" value="Unassembled WGS sequence"/>
</dbReference>
<proteinExistence type="predicted"/>
<gene>
    <name evidence="1" type="ORF">I5L79_13805</name>
</gene>
<dbReference type="RefSeq" id="WP_196955652.1">
    <property type="nucleotide sequence ID" value="NZ_JADWYK010000008.1"/>
</dbReference>
<evidence type="ECO:0000313" key="2">
    <source>
        <dbReference type="Proteomes" id="UP000601099"/>
    </source>
</evidence>
<accession>A0ABS0L3G0</accession>
<comment type="caution">
    <text evidence="1">The sequence shown here is derived from an EMBL/GenBank/DDBJ whole genome shotgun (WGS) entry which is preliminary data.</text>
</comment>
<protein>
    <submittedName>
        <fullName evidence="1">Glycosyltransferase</fullName>
    </submittedName>
</protein>
<dbReference type="Pfam" id="PF13692">
    <property type="entry name" value="Glyco_trans_1_4"/>
    <property type="match status" value="1"/>
</dbReference>
<keyword evidence="2" id="KW-1185">Reference proteome</keyword>
<dbReference type="EMBL" id="JADWYK010000008">
    <property type="protein sequence ID" value="MBG8554628.1"/>
    <property type="molecule type" value="Genomic_DNA"/>
</dbReference>
<evidence type="ECO:0000313" key="1">
    <source>
        <dbReference type="EMBL" id="MBG8554628.1"/>
    </source>
</evidence>
<dbReference type="SUPFAM" id="SSF53756">
    <property type="entry name" value="UDP-Glycosyltransferase/glycogen phosphorylase"/>
    <property type="match status" value="1"/>
</dbReference>
<reference evidence="1 2" key="1">
    <citation type="submission" date="2020-11" db="EMBL/GenBank/DDBJ databases">
        <title>Hymenobacter sp.</title>
        <authorList>
            <person name="Kim M.K."/>
        </authorList>
    </citation>
    <scope>NUCLEOTIDE SEQUENCE [LARGE SCALE GENOMIC DNA]</scope>
    <source>
        <strain evidence="1 2">BT594</strain>
    </source>
</reference>
<name>A0ABS0L3G0_9BACT</name>
<sequence>MQPPRTILLASVLKPLDDTRMYEKFGRTLARLPQVQVHAAGRQAPPPMGPANLHTHNLLAGTRLSWARLRAQARYWHLLRRLRPELVVVHAPELLPLTLLWHWLGRGRRFVYDVQENFALNIRTQHVYPAVVRGLLAAAVRGLETLAAAAAEKVILAEKSYADELPFATPARTLVLENKYQPPGPELPRPTPVHLSPNQPLELLYSGTISELNGVLAAVEFARALRQVWPGSRLTIIGFCQHPALLPRLQVLAAESGGAVELVGGAEPVPHMRIIEAIRRSHLGLLPYQEHPSFWRCVPTKLFEYMAHALPVLVPRNPLWQQFIAPHQAGLAVDFADTSSAAVAQMKRDLVRHGFYLQGVPAEVFWHSEEQKLLALLDFIR</sequence>
<dbReference type="Gene3D" id="3.40.50.2000">
    <property type="entry name" value="Glycogen Phosphorylase B"/>
    <property type="match status" value="1"/>
</dbReference>